<dbReference type="Pfam" id="PF02965">
    <property type="entry name" value="Met_synt_B12"/>
    <property type="match status" value="1"/>
</dbReference>
<evidence type="ECO:0000256" key="1">
    <source>
        <dbReference type="ARBA" id="ARBA00001947"/>
    </source>
</evidence>
<dbReference type="PROSITE" id="PS50974">
    <property type="entry name" value="ADOMET_ACTIVATION"/>
    <property type="match status" value="1"/>
</dbReference>
<evidence type="ECO:0000256" key="7">
    <source>
        <dbReference type="ARBA" id="ARBA00022605"/>
    </source>
</evidence>
<feature type="binding site" evidence="18">
    <location>
        <position position="944"/>
    </location>
    <ligand>
        <name>S-adenosyl-L-methionine</name>
        <dbReference type="ChEBI" id="CHEBI:59789"/>
    </ligand>
</feature>
<keyword evidence="8 16" id="KW-0846">Cobalamin</keyword>
<dbReference type="Pfam" id="PF00809">
    <property type="entry name" value="Pterin_bind"/>
    <property type="match status" value="1"/>
</dbReference>
<dbReference type="GO" id="GO:0008270">
    <property type="term" value="F:zinc ion binding"/>
    <property type="evidence" value="ECO:0007669"/>
    <property type="project" value="UniProtKB-UniRule"/>
</dbReference>
<reference evidence="25" key="1">
    <citation type="submission" date="2025-08" db="UniProtKB">
        <authorList>
            <consortium name="Ensembl"/>
        </authorList>
    </citation>
    <scope>IDENTIFICATION</scope>
</reference>
<dbReference type="GO" id="GO:0050667">
    <property type="term" value="P:homocysteine metabolic process"/>
    <property type="evidence" value="ECO:0007669"/>
    <property type="project" value="TreeGrafter"/>
</dbReference>
<dbReference type="UniPathway" id="UPA00051">
    <property type="reaction ID" value="UER00081"/>
</dbReference>
<evidence type="ECO:0000256" key="6">
    <source>
        <dbReference type="ARBA" id="ARBA00022603"/>
    </source>
</evidence>
<dbReference type="Pfam" id="PF02574">
    <property type="entry name" value="S-methyl_trans"/>
    <property type="match status" value="1"/>
</dbReference>
<evidence type="ECO:0000256" key="15">
    <source>
        <dbReference type="ARBA" id="ARBA00023285"/>
    </source>
</evidence>
<feature type="binding site" description="axial binding residue" evidence="17">
    <location>
        <position position="763"/>
    </location>
    <ligand>
        <name>methylcob(III)alamin</name>
        <dbReference type="ChEBI" id="CHEBI:28115"/>
    </ligand>
    <ligandPart>
        <name>Co</name>
        <dbReference type="ChEBI" id="CHEBI:27638"/>
    </ligandPart>
</feature>
<evidence type="ECO:0000256" key="18">
    <source>
        <dbReference type="PIRSR" id="PIRSR000381-2"/>
    </source>
</evidence>
<keyword evidence="14 16" id="KW-0486">Methionine biosynthesis</keyword>
<dbReference type="Gene3D" id="3.20.20.330">
    <property type="entry name" value="Homocysteine-binding-like domain"/>
    <property type="match status" value="1"/>
</dbReference>
<evidence type="ECO:0000256" key="9">
    <source>
        <dbReference type="ARBA" id="ARBA00022679"/>
    </source>
</evidence>
<evidence type="ECO:0000256" key="3">
    <source>
        <dbReference type="ARBA" id="ARBA00005178"/>
    </source>
</evidence>
<dbReference type="InterPro" id="IPR036724">
    <property type="entry name" value="Cobalamin-bd_sf"/>
</dbReference>
<feature type="binding site" evidence="18">
    <location>
        <begin position="1197"/>
        <end position="1198"/>
    </location>
    <ligand>
        <name>S-adenosyl-L-methionine</name>
        <dbReference type="ChEBI" id="CHEBI:59789"/>
    </ligand>
</feature>
<evidence type="ECO:0000256" key="19">
    <source>
        <dbReference type="PROSITE-ProRule" id="PRU00333"/>
    </source>
</evidence>
<accession>A0A8B9QCU3</accession>
<dbReference type="Ensembl" id="ENSAOWT00000026170.1">
    <property type="protein sequence ID" value="ENSAOWP00000023103.1"/>
    <property type="gene ID" value="ENSAOWG00000015213.1"/>
</dbReference>
<keyword evidence="10 16" id="KW-0949">S-adenosyl-L-methionine</keyword>
<keyword evidence="13 16" id="KW-0862">Zinc</keyword>
<proteinExistence type="inferred from homology"/>
<feature type="binding site" evidence="18">
    <location>
        <begin position="760"/>
        <end position="764"/>
    </location>
    <ligand>
        <name>methylcob(III)alamin</name>
        <dbReference type="ChEBI" id="CHEBI:28115"/>
    </ligand>
</feature>
<feature type="binding site" evidence="18">
    <location>
        <position position="808"/>
    </location>
    <ligand>
        <name>methylcob(III)alamin</name>
        <dbReference type="ChEBI" id="CHEBI:28115"/>
    </ligand>
</feature>
<dbReference type="GO" id="GO:0008705">
    <property type="term" value="F:methionine synthase activity"/>
    <property type="evidence" value="ECO:0007669"/>
    <property type="project" value="UniProtKB-UniRule"/>
</dbReference>
<evidence type="ECO:0000256" key="5">
    <source>
        <dbReference type="ARBA" id="ARBA00012032"/>
    </source>
</evidence>
<comment type="catalytic activity">
    <reaction evidence="16">
        <text>(6S)-5-methyl-5,6,7,8-tetrahydrofolate + L-homocysteine = (6S)-5,6,7,8-tetrahydrofolate + L-methionine</text>
        <dbReference type="Rhea" id="RHEA:11172"/>
        <dbReference type="ChEBI" id="CHEBI:18608"/>
        <dbReference type="ChEBI" id="CHEBI:57453"/>
        <dbReference type="ChEBI" id="CHEBI:57844"/>
        <dbReference type="ChEBI" id="CHEBI:58199"/>
        <dbReference type="EC" id="2.1.1.13"/>
    </reaction>
</comment>
<dbReference type="PROSITE" id="PS51332">
    <property type="entry name" value="B12_BINDING"/>
    <property type="match status" value="1"/>
</dbReference>
<feature type="binding site" evidence="18">
    <location>
        <position position="687"/>
    </location>
    <ligand>
        <name>methylcob(III)alamin</name>
        <dbReference type="ChEBI" id="CHEBI:28115"/>
    </ligand>
</feature>
<evidence type="ECO:0000259" key="24">
    <source>
        <dbReference type="PROSITE" id="PS51337"/>
    </source>
</evidence>
<dbReference type="GO" id="GO:0032259">
    <property type="term" value="P:methylation"/>
    <property type="evidence" value="ECO:0007669"/>
    <property type="project" value="UniProtKB-KW"/>
</dbReference>
<dbReference type="PROSITE" id="PS50970">
    <property type="entry name" value="HCY"/>
    <property type="match status" value="1"/>
</dbReference>
<dbReference type="SUPFAM" id="SSF52242">
    <property type="entry name" value="Cobalamin (vitamin B12)-binding domain"/>
    <property type="match status" value="1"/>
</dbReference>
<dbReference type="InterPro" id="IPR036589">
    <property type="entry name" value="HCY_dom_sf"/>
</dbReference>
<dbReference type="Pfam" id="PF02310">
    <property type="entry name" value="B12-binding"/>
    <property type="match status" value="1"/>
</dbReference>
<dbReference type="GO" id="GO:0005829">
    <property type="term" value="C:cytosol"/>
    <property type="evidence" value="ECO:0007669"/>
    <property type="project" value="TreeGrafter"/>
</dbReference>
<evidence type="ECO:0000259" key="20">
    <source>
        <dbReference type="PROSITE" id="PS50970"/>
    </source>
</evidence>
<dbReference type="Gene3D" id="3.10.196.10">
    <property type="entry name" value="Vitamin B12-dependent methionine synthase, activation domain"/>
    <property type="match status" value="1"/>
</dbReference>
<feature type="binding site" evidence="17 19">
    <location>
        <position position="239"/>
    </location>
    <ligand>
        <name>Zn(2+)</name>
        <dbReference type="ChEBI" id="CHEBI:29105"/>
    </ligand>
</feature>
<dbReference type="SUPFAM" id="SSF47644">
    <property type="entry name" value="Methionine synthase domain"/>
    <property type="match status" value="1"/>
</dbReference>
<dbReference type="InterPro" id="IPR003726">
    <property type="entry name" value="HCY_dom"/>
</dbReference>
<dbReference type="Gene3D" id="3.20.20.20">
    <property type="entry name" value="Dihydropteroate synthase-like"/>
    <property type="match status" value="1"/>
</dbReference>
<dbReference type="InterPro" id="IPR037010">
    <property type="entry name" value="VitB12-dep_Met_synth_activ_sf"/>
</dbReference>
<keyword evidence="11 16" id="KW-0479">Metal-binding</keyword>
<dbReference type="InterPro" id="IPR050554">
    <property type="entry name" value="Met_Synthase/Corrinoid"/>
</dbReference>
<dbReference type="CDD" id="cd02069">
    <property type="entry name" value="methionine_synthase_B12_BD"/>
    <property type="match status" value="1"/>
</dbReference>
<keyword evidence="6 16" id="KW-0489">Methyltransferase</keyword>
<sequence length="1235" mass="137508">MTPAAAAPLPPVREEIESVLQERIMVLDGGMGTMIQQHALSEEDFRGHEFKDHSKPLKGNNDLLSITQPDIVCSIHKEYLLSGADIIETNTFSSTRVAQADYGLEHLVRILIYLGIKMRYVAGAMGPTNRTLSVSPSVERPDYRNITFDELVEAYTEQAKGLLDGGVDIMLVETIFDTANAKAALFALQKLFEEEYDPRPIFVSGTIVDKSGRILSGQTGEAFIISVSHSKPLCVGLNCALGAVEMRPFIETIGKCTTAYIICYPNAGMLDTFINLKLNSFFPSVLQNFALDGLVNIVGGCCGTTPAHIRKIAEAVKLCKPRIPPSSLSEGYMLLSGLEPFRIGPYTNFVNIGERCNVAGSRKFARLIMAGNYEEALSVAKVQVEMGAQVLDINMDDGMLDGPAAMTRFCNLISSEPDIAKVPLCIDSSNFSVIEAGLKCCQGKCIVNSISLKEGEKDFLDKARKIKLYGAAVVVMAFDEVGQATETETKIAVCTRAYHLLVEKLYFNPNDIIFDPNILTIGTGMEEHNQYAMNFINAAKTIKETLPGARISGGLSNLSFSFRGMDAIREAMHGVFLYHAIKYGMDMGIVNAGNLPVYDDIHKDLLQLCENLIWNKDPDATEKLLHYAQNHAQGGKKVVQTDEWRKSSVEERLEYALIKGIEKYVIADTEEARLNHEKYPRPLNIIEGPLMNGMKIVGDLFGAGKMFLPQVIKSARVMKKAVGHLVPYMEKERKERRIEQGSIEEEDPYHGTIVLATVKGDVHDIGKNIVGVVLGCNNFRVIDLGVMTPCDKILRAAVENKADIIGLSGLITPSLDEMIFVAKEMERLAIKIPLLIGGATTSKTHTAVKIAPRYSAPVIHVLDASKSVVVCSQLLDESLKDDFFEEILEEYEEIRQEHYESLKNNMQLFPSCQIVLLIPTVKPRFIGTKVFEDYDLKRLVEYIDWKPFFDVWQLRGKYPNRGFPKIFNDKTVGEEAKRVYNDAQNLLKTLINQKKLQARGVVGFWPAQSVQDDIHLYAAEDAVGSMEPIAKFYGLRQQAEKDSACTDPYYCLSDFIAPLDSGICDYLGLFAVACFGVDELCNEFRKQDDEYNIIMVKALGDRLAEAFAEELHERVRREFWAYCSSEQLDLSDLHRIKYEGIRPAPGYPSQPDHTEKLTMWKLANVEETTGIGLTESLAMTPASAISGLYFSSPKSKYFAVGRICKDQVEDYALRKNLPVPEVEKWLGPILGYDPE</sequence>
<dbReference type="SUPFAM" id="SSF82282">
    <property type="entry name" value="Homocysteine S-methyltransferase"/>
    <property type="match status" value="1"/>
</dbReference>
<dbReference type="Gene3D" id="3.40.50.280">
    <property type="entry name" value="Cobalamin-binding domain"/>
    <property type="match status" value="1"/>
</dbReference>
<feature type="binding site" evidence="18">
    <location>
        <position position="812"/>
    </location>
    <ligand>
        <name>methylcob(III)alamin</name>
        <dbReference type="ChEBI" id="CHEBI:28115"/>
    </ligand>
</feature>
<dbReference type="SMART" id="SM01018">
    <property type="entry name" value="B12-binding_2"/>
    <property type="match status" value="1"/>
</dbReference>
<feature type="binding site" evidence="17 19">
    <location>
        <position position="301"/>
    </location>
    <ligand>
        <name>Zn(2+)</name>
        <dbReference type="ChEBI" id="CHEBI:29105"/>
    </ligand>
</feature>
<evidence type="ECO:0000313" key="26">
    <source>
        <dbReference type="Proteomes" id="UP000694424"/>
    </source>
</evidence>
<keyword evidence="16" id="KW-0963">Cytoplasm</keyword>
<protein>
    <recommendedName>
        <fullName evidence="5 16">Methionine synthase</fullName>
        <ecNumber evidence="5 16">2.1.1.13</ecNumber>
    </recommendedName>
    <alternativeName>
        <fullName evidence="16">5-methyltetrahydrofolate--homocysteine methyltransferase</fullName>
    </alternativeName>
</protein>
<feature type="domain" description="Hcy-binding" evidence="20">
    <location>
        <begin position="13"/>
        <end position="316"/>
    </location>
</feature>
<feature type="domain" description="B12-binding" evidence="23">
    <location>
        <begin position="750"/>
        <end position="885"/>
    </location>
</feature>
<evidence type="ECO:0000256" key="8">
    <source>
        <dbReference type="ARBA" id="ARBA00022628"/>
    </source>
</evidence>
<comment type="domain">
    <text evidence="16">Modular enzyme with four functionally distinct domains. The isolated Hcy-binding domain catalyzes methyl transfer from free methylcobalamin to homocysteine. The Hcy-binding domain in association with the pterin-binding domain catalyzes the methylation of cob(I)alamin by methyltetrahydrofolate and the methylation of homocysteine. The B12-binding domain binds the cofactor. The AdoMet activation domain binds S-adenosyl-L-methionine. Under aerobic conditions cob(I)alamin can be converted to inactive cob(II)alamin. Reductive methylation by S-adenosyl-L-methionine and flavodoxin regenerates methylcobalamin.</text>
</comment>
<evidence type="ECO:0000256" key="13">
    <source>
        <dbReference type="ARBA" id="ARBA00022833"/>
    </source>
</evidence>
<evidence type="ECO:0000259" key="22">
    <source>
        <dbReference type="PROSITE" id="PS50974"/>
    </source>
</evidence>
<keyword evidence="7 16" id="KW-0028">Amino-acid biosynthesis</keyword>
<dbReference type="InterPro" id="IPR000489">
    <property type="entry name" value="Pterin-binding_dom"/>
</dbReference>
<dbReference type="InterPro" id="IPR036594">
    <property type="entry name" value="Meth_synthase_dom"/>
</dbReference>
<feature type="binding site" evidence="17 19">
    <location>
        <position position="302"/>
    </location>
    <ligand>
        <name>Zn(2+)</name>
        <dbReference type="ChEBI" id="CHEBI:29105"/>
    </ligand>
</feature>
<dbReference type="Pfam" id="PF02607">
    <property type="entry name" value="B12-binding_2"/>
    <property type="match status" value="1"/>
</dbReference>
<dbReference type="Gene3D" id="1.10.1240.10">
    <property type="entry name" value="Methionine synthase domain"/>
    <property type="match status" value="1"/>
</dbReference>
<comment type="subcellular location">
    <subcellularLocation>
        <location evidence="16">Cytoplasm</location>
    </subcellularLocation>
</comment>
<comment type="similarity">
    <text evidence="4">Belongs to the vitamin-B12 dependent methionine synthase family.</text>
</comment>
<reference evidence="25" key="2">
    <citation type="submission" date="2025-09" db="UniProtKB">
        <authorList>
            <consortium name="Ensembl"/>
        </authorList>
    </citation>
    <scope>IDENTIFICATION</scope>
</reference>
<dbReference type="InterPro" id="IPR003759">
    <property type="entry name" value="Cbl-bd_cap"/>
</dbReference>
<keyword evidence="26" id="KW-1185">Reference proteome</keyword>
<dbReference type="PROSITE" id="PS50972">
    <property type="entry name" value="PTERIN_BINDING"/>
    <property type="match status" value="1"/>
</dbReference>
<keyword evidence="15 16" id="KW-0170">Cobalt</keyword>
<dbReference type="InterPro" id="IPR004223">
    <property type="entry name" value="VitB12-dep_Met_synth_activ_dom"/>
</dbReference>
<evidence type="ECO:0000256" key="12">
    <source>
        <dbReference type="ARBA" id="ARBA00022737"/>
    </source>
</evidence>
<dbReference type="Proteomes" id="UP000694424">
    <property type="component" value="Unplaced"/>
</dbReference>
<comment type="pathway">
    <text evidence="3 16">Amino-acid biosynthesis; L-methionine biosynthesis via de novo pathway; L-methionine from L-homocysteine (MetH route): step 1/1.</text>
</comment>
<dbReference type="PIRSF" id="PIRSF000381">
    <property type="entry name" value="MetH"/>
    <property type="match status" value="1"/>
</dbReference>
<comment type="cofactor">
    <cofactor evidence="1 16 19">
        <name>Zn(2+)</name>
        <dbReference type="ChEBI" id="CHEBI:29105"/>
    </cofactor>
</comment>
<evidence type="ECO:0000256" key="16">
    <source>
        <dbReference type="PIRNR" id="PIRNR000381"/>
    </source>
</evidence>
<keyword evidence="9 16" id="KW-0808">Transferase</keyword>
<dbReference type="GO" id="GO:0031419">
    <property type="term" value="F:cobalamin binding"/>
    <property type="evidence" value="ECO:0007669"/>
    <property type="project" value="UniProtKB-UniRule"/>
</dbReference>
<evidence type="ECO:0000256" key="14">
    <source>
        <dbReference type="ARBA" id="ARBA00023167"/>
    </source>
</evidence>
<feature type="domain" description="B12-binding N-terminal" evidence="24">
    <location>
        <begin position="640"/>
        <end position="737"/>
    </location>
</feature>
<dbReference type="EC" id="2.1.1.13" evidence="5 16"/>
<dbReference type="InterPro" id="IPR033706">
    <property type="entry name" value="Met_synthase_B12-bd"/>
</dbReference>
<name>A0A8B9QCU3_APTOW</name>
<dbReference type="InterPro" id="IPR006158">
    <property type="entry name" value="Cobalamin-bd"/>
</dbReference>
<dbReference type="PANTHER" id="PTHR45833">
    <property type="entry name" value="METHIONINE SYNTHASE"/>
    <property type="match status" value="1"/>
</dbReference>
<keyword evidence="12" id="KW-0677">Repeat</keyword>
<dbReference type="Gene3D" id="1.10.288.10">
    <property type="entry name" value="Cobalamin-dependent Methionine Synthase, domain 2"/>
    <property type="match status" value="1"/>
</dbReference>
<feature type="domain" description="Pterin-binding" evidence="21">
    <location>
        <begin position="349"/>
        <end position="610"/>
    </location>
</feature>
<dbReference type="SUPFAM" id="SSF51717">
    <property type="entry name" value="Dihydropteroate synthetase-like"/>
    <property type="match status" value="1"/>
</dbReference>
<dbReference type="NCBIfam" id="TIGR02082">
    <property type="entry name" value="metH"/>
    <property type="match status" value="1"/>
</dbReference>
<feature type="domain" description="AdoMet activation" evidence="22">
    <location>
        <begin position="897"/>
        <end position="1235"/>
    </location>
</feature>
<dbReference type="SUPFAM" id="SSF56507">
    <property type="entry name" value="Methionine synthase activation domain-like"/>
    <property type="match status" value="1"/>
</dbReference>
<feature type="binding site" evidence="18">
    <location>
        <position position="864"/>
    </location>
    <ligand>
        <name>methylcob(III)alamin</name>
        <dbReference type="ChEBI" id="CHEBI:28115"/>
    </ligand>
</feature>
<organism evidence="25 26">
    <name type="scientific">Apteryx owenii</name>
    <name type="common">Little spotted kiwi</name>
    <dbReference type="NCBI Taxonomy" id="8824"/>
    <lineage>
        <taxon>Eukaryota</taxon>
        <taxon>Metazoa</taxon>
        <taxon>Chordata</taxon>
        <taxon>Craniata</taxon>
        <taxon>Vertebrata</taxon>
        <taxon>Euteleostomi</taxon>
        <taxon>Archelosauria</taxon>
        <taxon>Archosauria</taxon>
        <taxon>Dinosauria</taxon>
        <taxon>Saurischia</taxon>
        <taxon>Theropoda</taxon>
        <taxon>Coelurosauria</taxon>
        <taxon>Aves</taxon>
        <taxon>Palaeognathae</taxon>
        <taxon>Apterygiformes</taxon>
        <taxon>Apterygidae</taxon>
        <taxon>Apteryx</taxon>
    </lineage>
</organism>
<evidence type="ECO:0000256" key="11">
    <source>
        <dbReference type="ARBA" id="ARBA00022723"/>
    </source>
</evidence>
<dbReference type="InterPro" id="IPR011005">
    <property type="entry name" value="Dihydropteroate_synth-like_sf"/>
</dbReference>
<evidence type="ECO:0000256" key="2">
    <source>
        <dbReference type="ARBA" id="ARBA00001956"/>
    </source>
</evidence>
<dbReference type="InterPro" id="IPR011822">
    <property type="entry name" value="MetH"/>
</dbReference>
<evidence type="ECO:0000256" key="4">
    <source>
        <dbReference type="ARBA" id="ARBA00010398"/>
    </source>
</evidence>
<dbReference type="PROSITE" id="PS51337">
    <property type="entry name" value="B12_BINDING_NTER"/>
    <property type="match status" value="1"/>
</dbReference>
<dbReference type="AlphaFoldDB" id="A0A8B9QCU3"/>
<feature type="binding site" evidence="18">
    <location>
        <position position="1142"/>
    </location>
    <ligand>
        <name>S-adenosyl-L-methionine</name>
        <dbReference type="ChEBI" id="CHEBI:59789"/>
    </ligand>
</feature>
<evidence type="ECO:0000256" key="10">
    <source>
        <dbReference type="ARBA" id="ARBA00022691"/>
    </source>
</evidence>
<comment type="function">
    <text evidence="16">Catalyzes the transfer of a methyl group from methylcob(III)alamin (MeCbl) to homocysteine, yielding enzyme-bound cob(I)alamin and methionine in the cytosol. MeCbl is an active form of cobalamin (vitamin B12) used as a cofactor for methionine biosynthesis. Cob(I)alamin form is regenerated to MeCbl by a transfer of a methyl group from 5-methyltetrahydrofolate. The processing of cobalamin in the cytosol occurs in a multiprotein complex composed of at least MMACHC, MMADHC, MTRR (methionine synthase reductase) and MTR which may contribute to shuttle safely and efficiently cobalamin towards MTR in order to produce methionine.</text>
</comment>
<dbReference type="PANTHER" id="PTHR45833:SF1">
    <property type="entry name" value="METHIONINE SYNTHASE"/>
    <property type="match status" value="1"/>
</dbReference>
<dbReference type="GO" id="GO:0046653">
    <property type="term" value="P:tetrahydrofolate metabolic process"/>
    <property type="evidence" value="ECO:0007669"/>
    <property type="project" value="TreeGrafter"/>
</dbReference>
<evidence type="ECO:0000256" key="17">
    <source>
        <dbReference type="PIRSR" id="PIRSR000381-1"/>
    </source>
</evidence>
<dbReference type="NCBIfam" id="NF007024">
    <property type="entry name" value="PRK09490.1"/>
    <property type="match status" value="1"/>
</dbReference>
<evidence type="ECO:0000259" key="23">
    <source>
        <dbReference type="PROSITE" id="PS51332"/>
    </source>
</evidence>
<evidence type="ECO:0000313" key="25">
    <source>
        <dbReference type="Ensembl" id="ENSAOWP00000023103.1"/>
    </source>
</evidence>
<dbReference type="CDD" id="cd00740">
    <property type="entry name" value="MeTr"/>
    <property type="match status" value="1"/>
</dbReference>
<comment type="cofactor">
    <cofactor evidence="2 16 17">
        <name>methylcob(III)alamin</name>
        <dbReference type="ChEBI" id="CHEBI:28115"/>
    </cofactor>
</comment>
<evidence type="ECO:0000259" key="21">
    <source>
        <dbReference type="PROSITE" id="PS50972"/>
    </source>
</evidence>